<dbReference type="RefSeq" id="WP_216520020.1">
    <property type="nucleotide sequence ID" value="NZ_JAHLPM010000009.1"/>
</dbReference>
<dbReference type="Pfam" id="PF00903">
    <property type="entry name" value="Glyoxalase"/>
    <property type="match status" value="1"/>
</dbReference>
<reference evidence="2 3" key="1">
    <citation type="submission" date="2021-06" db="EMBL/GenBank/DDBJ databases">
        <authorList>
            <person name="Sun Q."/>
            <person name="Li D."/>
        </authorList>
    </citation>
    <scope>NUCLEOTIDE SEQUENCE [LARGE SCALE GENOMIC DNA]</scope>
    <source>
        <strain evidence="2 3">MSJ-40</strain>
    </source>
</reference>
<dbReference type="Proteomes" id="UP000749471">
    <property type="component" value="Unassembled WGS sequence"/>
</dbReference>
<keyword evidence="3" id="KW-1185">Reference proteome</keyword>
<comment type="caution">
    <text evidence="2">The sequence shown here is derived from an EMBL/GenBank/DDBJ whole genome shotgun (WGS) entry which is preliminary data.</text>
</comment>
<dbReference type="CDD" id="cd06587">
    <property type="entry name" value="VOC"/>
    <property type="match status" value="1"/>
</dbReference>
<evidence type="ECO:0000259" key="1">
    <source>
        <dbReference type="PROSITE" id="PS51819"/>
    </source>
</evidence>
<sequence>MNNILFSRVGYVYLPVVDIDKSIEWYRDILGLELKSKFNDRGTNIAVFHFRELNKVALLLVETTDSLKAEYLRNGKPFPVVAINCPDIEYTYNTLKSKGVEVGELITLGKGEAKYFYFKDIEGNRLEAAWSIWD</sequence>
<name>A0ABS6E782_9FIRM</name>
<feature type="domain" description="VOC" evidence="1">
    <location>
        <begin position="8"/>
        <end position="131"/>
    </location>
</feature>
<evidence type="ECO:0000313" key="3">
    <source>
        <dbReference type="Proteomes" id="UP000749471"/>
    </source>
</evidence>
<dbReference type="InterPro" id="IPR004360">
    <property type="entry name" value="Glyas_Fos-R_dOase_dom"/>
</dbReference>
<accession>A0ABS6E782</accession>
<dbReference type="InterPro" id="IPR037523">
    <property type="entry name" value="VOC_core"/>
</dbReference>
<proteinExistence type="predicted"/>
<gene>
    <name evidence="2" type="ORF">KQI42_11880</name>
</gene>
<dbReference type="PROSITE" id="PS51819">
    <property type="entry name" value="VOC"/>
    <property type="match status" value="1"/>
</dbReference>
<dbReference type="EMBL" id="JAHLPM010000009">
    <property type="protein sequence ID" value="MBU5438716.1"/>
    <property type="molecule type" value="Genomic_DNA"/>
</dbReference>
<protein>
    <submittedName>
        <fullName evidence="2">VOC family protein</fullName>
    </submittedName>
</protein>
<evidence type="ECO:0000313" key="2">
    <source>
        <dbReference type="EMBL" id="MBU5438716.1"/>
    </source>
</evidence>
<organism evidence="2 3">
    <name type="scientific">Tissierella simiarum</name>
    <dbReference type="NCBI Taxonomy" id="2841534"/>
    <lineage>
        <taxon>Bacteria</taxon>
        <taxon>Bacillati</taxon>
        <taxon>Bacillota</taxon>
        <taxon>Tissierellia</taxon>
        <taxon>Tissierellales</taxon>
        <taxon>Tissierellaceae</taxon>
        <taxon>Tissierella</taxon>
    </lineage>
</organism>